<dbReference type="Pfam" id="PF09684">
    <property type="entry name" value="Tail_P2_I"/>
    <property type="match status" value="1"/>
</dbReference>
<dbReference type="EMBL" id="AP026978">
    <property type="protein sequence ID" value="BDU01028.1"/>
    <property type="molecule type" value="Genomic_DNA"/>
</dbReference>
<keyword evidence="1" id="KW-0677">Repeat</keyword>
<evidence type="ECO:0000313" key="3">
    <source>
        <dbReference type="EMBL" id="BDU01028.1"/>
    </source>
</evidence>
<dbReference type="InterPro" id="IPR011042">
    <property type="entry name" value="6-blade_b-propeller_TolB-like"/>
</dbReference>
<dbReference type="InterPro" id="IPR050952">
    <property type="entry name" value="TRIM-NHL_E3_ligases"/>
</dbReference>
<dbReference type="PANTHER" id="PTHR24104">
    <property type="entry name" value="E3 UBIQUITIN-PROTEIN LIGASE NHLRC1-RELATED"/>
    <property type="match status" value="1"/>
</dbReference>
<dbReference type="InterPro" id="IPR006521">
    <property type="entry name" value="Tail_protein_I"/>
</dbReference>
<accession>A0ABN6U7C6</accession>
<reference evidence="3 4" key="1">
    <citation type="submission" date="2022-11" db="EMBL/GenBank/DDBJ databases">
        <title>Genome Sequencing of Nocardia sp. ON39_IFM12276 and assembly.</title>
        <authorList>
            <person name="Shimojima M."/>
            <person name="Toyokawa M."/>
            <person name="Uesaka K."/>
        </authorList>
    </citation>
    <scope>NUCLEOTIDE SEQUENCE [LARGE SCALE GENOMIC DNA]</scope>
    <source>
        <strain evidence="3 4">IFM 12276</strain>
    </source>
</reference>
<gene>
    <name evidence="3" type="ORF">IFM12276_40560</name>
</gene>
<sequence>MSEPTFVHLNRDNVWRDFHRRGLDPTQTTLRLATLPAATTPPPTGPPSGPDASAGLAVGPDGTIFFTDGHTIGRVDGCDGSSEAFSCVGGEGSEPTELRGPTGLLVHRNRGALIVADTGNDRIQLFDLRTHQLLDVWDGFDRPSGLAADPAGRIYVAEHGRVRQLTAGGAENRAFADTLAAEAVLRDPVAIAVRPGPEICVLDRSRRALLVLDPAGHLLTEHNLDLTDDPLGLAATSDAFYIGAGGSVVTFDRNGTRLGIAAGWSAPVAALALDGRGGLIVHPGGSGPPVRLALHGAFVRHGIAWGGPFGGFTDRPKTWHRLVTTMVTLPADAHVQFFVHTTNDPASEPAVEETAADPFPAPAWSPGPPELGEFLIDRPATRFAWVGIRFTGDGTSTAELQQIRLEFDHAGYLQHLPAIYRDEQPHTFLRRYLALVESLFGEVQDATTGLSRLLDPAVAEPFLTTLARWLAVDRAPQWDTGALREAVTHSYAESAHRGTPAGLRQALRRHTGVDAWIEEPIVTGAWWALAAGETSPAAERETSVLGVTTMLAAAEPQGAVLGSTATVDRSHLIDNAEYGMPLFDTVAHRFTVRLYQGANYSAERAAAVEALLERERPAHTDYVICRVDPGLAVGTARVGIDTVIGGDAPPARLDGEAVLGAGFVLGGAPPGRIGESSQLGVTTLLGSGSLRDH</sequence>
<dbReference type="PANTHER" id="PTHR24104:SF25">
    <property type="entry name" value="PROTEIN LIN-41"/>
    <property type="match status" value="1"/>
</dbReference>
<dbReference type="InterPro" id="IPR011748">
    <property type="entry name" value="Unchr_phage_tail-like"/>
</dbReference>
<protein>
    <recommendedName>
        <fullName evidence="5">Phage tail protein</fullName>
    </recommendedName>
</protein>
<evidence type="ECO:0000256" key="1">
    <source>
        <dbReference type="ARBA" id="ARBA00022737"/>
    </source>
</evidence>
<keyword evidence="4" id="KW-1185">Reference proteome</keyword>
<feature type="repeat" description="NHL" evidence="2">
    <location>
        <begin position="86"/>
        <end position="129"/>
    </location>
</feature>
<organism evidence="3 4">
    <name type="scientific">Nocardia sputorum</name>
    <dbReference type="NCBI Taxonomy" id="2984338"/>
    <lineage>
        <taxon>Bacteria</taxon>
        <taxon>Bacillati</taxon>
        <taxon>Actinomycetota</taxon>
        <taxon>Actinomycetes</taxon>
        <taxon>Mycobacteriales</taxon>
        <taxon>Nocardiaceae</taxon>
        <taxon>Nocardia</taxon>
    </lineage>
</organism>
<dbReference type="NCBIfam" id="TIGR02242">
    <property type="entry name" value="tail_TIGR02242"/>
    <property type="match status" value="1"/>
</dbReference>
<dbReference type="SUPFAM" id="SSF101898">
    <property type="entry name" value="NHL repeat"/>
    <property type="match status" value="1"/>
</dbReference>
<dbReference type="InterPro" id="IPR001258">
    <property type="entry name" value="NHL_repeat"/>
</dbReference>
<evidence type="ECO:0008006" key="5">
    <source>
        <dbReference type="Google" id="ProtNLM"/>
    </source>
</evidence>
<dbReference type="Gene3D" id="2.120.10.30">
    <property type="entry name" value="TolB, C-terminal domain"/>
    <property type="match status" value="2"/>
</dbReference>
<dbReference type="Proteomes" id="UP001317870">
    <property type="component" value="Chromosome"/>
</dbReference>
<name>A0ABN6U7C6_9NOCA</name>
<dbReference type="PROSITE" id="PS51125">
    <property type="entry name" value="NHL"/>
    <property type="match status" value="1"/>
</dbReference>
<proteinExistence type="predicted"/>
<dbReference type="RefSeq" id="WP_281874019.1">
    <property type="nucleotide sequence ID" value="NZ_AP026978.1"/>
</dbReference>
<evidence type="ECO:0000256" key="2">
    <source>
        <dbReference type="PROSITE-ProRule" id="PRU00504"/>
    </source>
</evidence>
<dbReference type="CDD" id="cd05819">
    <property type="entry name" value="NHL"/>
    <property type="match status" value="1"/>
</dbReference>
<evidence type="ECO:0000313" key="4">
    <source>
        <dbReference type="Proteomes" id="UP001317870"/>
    </source>
</evidence>